<dbReference type="InterPro" id="IPR049552">
    <property type="entry name" value="PKS_DH_N"/>
</dbReference>
<dbReference type="PROSITE" id="PS00606">
    <property type="entry name" value="KS3_1"/>
    <property type="match status" value="1"/>
</dbReference>
<keyword evidence="6" id="KW-0012">Acyltransferase</keyword>
<dbReference type="SMART" id="SM00826">
    <property type="entry name" value="PKS_DH"/>
    <property type="match status" value="1"/>
</dbReference>
<dbReference type="InterPro" id="IPR016036">
    <property type="entry name" value="Malonyl_transacylase_ACP-bd"/>
</dbReference>
<dbReference type="InterPro" id="IPR020843">
    <property type="entry name" value="ER"/>
</dbReference>
<proteinExistence type="predicted"/>
<dbReference type="InterPro" id="IPR009081">
    <property type="entry name" value="PP-bd_ACP"/>
</dbReference>
<dbReference type="InterPro" id="IPR036736">
    <property type="entry name" value="ACP-like_sf"/>
</dbReference>
<dbReference type="InterPro" id="IPR020806">
    <property type="entry name" value="PKS_PP-bd"/>
</dbReference>
<dbReference type="PROSITE" id="PS52004">
    <property type="entry name" value="KS3_2"/>
    <property type="match status" value="1"/>
</dbReference>
<dbReference type="RefSeq" id="WP_289164452.1">
    <property type="nucleotide sequence ID" value="NZ_JASZZN010000010.1"/>
</dbReference>
<feature type="region of interest" description="N-terminal hotdog fold" evidence="7">
    <location>
        <begin position="902"/>
        <end position="1020"/>
    </location>
</feature>
<dbReference type="PANTHER" id="PTHR43775">
    <property type="entry name" value="FATTY ACID SYNTHASE"/>
    <property type="match status" value="1"/>
</dbReference>
<dbReference type="EMBL" id="JASZZN010000010">
    <property type="protein sequence ID" value="MDM4016856.1"/>
    <property type="molecule type" value="Genomic_DNA"/>
</dbReference>
<keyword evidence="2" id="KW-0597">Phosphoprotein</keyword>
<dbReference type="Gene3D" id="3.40.366.10">
    <property type="entry name" value="Malonyl-Coenzyme A Acyl Carrier Protein, domain 2"/>
    <property type="match status" value="1"/>
</dbReference>
<dbReference type="PROSITE" id="PS50075">
    <property type="entry name" value="CARRIER"/>
    <property type="match status" value="1"/>
</dbReference>
<dbReference type="InterPro" id="IPR014030">
    <property type="entry name" value="Ketoacyl_synth_N"/>
</dbReference>
<dbReference type="InterPro" id="IPR006162">
    <property type="entry name" value="Ppantetheine_attach_site"/>
</dbReference>
<dbReference type="PROSITE" id="PS00012">
    <property type="entry name" value="PHOSPHOPANTETHEINE"/>
    <property type="match status" value="1"/>
</dbReference>
<dbReference type="CDD" id="cd00833">
    <property type="entry name" value="PKS"/>
    <property type="match status" value="1"/>
</dbReference>
<dbReference type="InterPro" id="IPR018201">
    <property type="entry name" value="Ketoacyl_synth_AS"/>
</dbReference>
<dbReference type="PANTHER" id="PTHR43775:SF37">
    <property type="entry name" value="SI:DKEY-61P9.11"/>
    <property type="match status" value="1"/>
</dbReference>
<name>A0ABT7PKN0_9BACT</name>
<evidence type="ECO:0000256" key="4">
    <source>
        <dbReference type="ARBA" id="ARBA00022857"/>
    </source>
</evidence>
<dbReference type="InterPro" id="IPR013154">
    <property type="entry name" value="ADH-like_N"/>
</dbReference>
<dbReference type="InterPro" id="IPR013968">
    <property type="entry name" value="PKS_KR"/>
</dbReference>
<keyword evidence="3" id="KW-0808">Transferase</keyword>
<dbReference type="SMART" id="SM00823">
    <property type="entry name" value="PKS_PP"/>
    <property type="match status" value="1"/>
</dbReference>
<dbReference type="InterPro" id="IPR016035">
    <property type="entry name" value="Acyl_Trfase/lysoPLipase"/>
</dbReference>
<dbReference type="SMART" id="SM00822">
    <property type="entry name" value="PKS_KR"/>
    <property type="match status" value="1"/>
</dbReference>
<dbReference type="Gene3D" id="3.30.70.3290">
    <property type="match status" value="1"/>
</dbReference>
<dbReference type="CDD" id="cd08955">
    <property type="entry name" value="KR_2_FAS_SDR_x"/>
    <property type="match status" value="1"/>
</dbReference>
<dbReference type="Gene3D" id="3.90.180.10">
    <property type="entry name" value="Medium-chain alcohol dehydrogenases, catalytic domain"/>
    <property type="match status" value="1"/>
</dbReference>
<dbReference type="PROSITE" id="PS52019">
    <property type="entry name" value="PKS_MFAS_DH"/>
    <property type="match status" value="1"/>
</dbReference>
<dbReference type="InterPro" id="IPR042104">
    <property type="entry name" value="PKS_dehydratase_sf"/>
</dbReference>
<dbReference type="Gene3D" id="3.40.47.10">
    <property type="match status" value="1"/>
</dbReference>
<dbReference type="InterPro" id="IPR049900">
    <property type="entry name" value="PKS_mFAS_DH"/>
</dbReference>
<evidence type="ECO:0000313" key="12">
    <source>
        <dbReference type="Proteomes" id="UP001239462"/>
    </source>
</evidence>
<dbReference type="Pfam" id="PF00550">
    <property type="entry name" value="PP-binding"/>
    <property type="match status" value="1"/>
</dbReference>
<dbReference type="Pfam" id="PF00698">
    <property type="entry name" value="Acyl_transf_1"/>
    <property type="match status" value="1"/>
</dbReference>
<evidence type="ECO:0000259" key="9">
    <source>
        <dbReference type="PROSITE" id="PS52004"/>
    </source>
</evidence>
<dbReference type="SUPFAM" id="SSF52151">
    <property type="entry name" value="FabD/lysophospholipase-like"/>
    <property type="match status" value="1"/>
</dbReference>
<dbReference type="InterPro" id="IPR057326">
    <property type="entry name" value="KR_dom"/>
</dbReference>
<keyword evidence="5" id="KW-0511">Multifunctional enzyme</keyword>
<dbReference type="SUPFAM" id="SSF53901">
    <property type="entry name" value="Thiolase-like"/>
    <property type="match status" value="1"/>
</dbReference>
<evidence type="ECO:0000259" key="10">
    <source>
        <dbReference type="PROSITE" id="PS52019"/>
    </source>
</evidence>
<dbReference type="Pfam" id="PF02801">
    <property type="entry name" value="Ketoacyl-synt_C"/>
    <property type="match status" value="1"/>
</dbReference>
<keyword evidence="1" id="KW-0596">Phosphopantetheine</keyword>
<evidence type="ECO:0000256" key="6">
    <source>
        <dbReference type="ARBA" id="ARBA00023315"/>
    </source>
</evidence>
<dbReference type="InterPro" id="IPR002364">
    <property type="entry name" value="Quin_OxRdtase/zeta-crystal_CS"/>
</dbReference>
<dbReference type="InterPro" id="IPR001227">
    <property type="entry name" value="Ac_transferase_dom_sf"/>
</dbReference>
<dbReference type="PROSITE" id="PS01162">
    <property type="entry name" value="QOR_ZETA_CRYSTAL"/>
    <property type="match status" value="1"/>
</dbReference>
<keyword evidence="4" id="KW-0521">NADP</keyword>
<accession>A0ABT7PKN0</accession>
<dbReference type="InterPro" id="IPR032821">
    <property type="entry name" value="PKS_assoc"/>
</dbReference>
<feature type="domain" description="Carrier" evidence="8">
    <location>
        <begin position="2047"/>
        <end position="2121"/>
    </location>
</feature>
<dbReference type="InterPro" id="IPR013149">
    <property type="entry name" value="ADH-like_C"/>
</dbReference>
<dbReference type="SMART" id="SM00829">
    <property type="entry name" value="PKS_ER"/>
    <property type="match status" value="1"/>
</dbReference>
<reference evidence="11 12" key="1">
    <citation type="submission" date="2023-06" db="EMBL/GenBank/DDBJ databases">
        <title>Roseiconus lacunae JC819 isolated from Gulf of Mannar region, Tamil Nadu.</title>
        <authorList>
            <person name="Pk S."/>
            <person name="Ch S."/>
            <person name="Ch V.R."/>
        </authorList>
    </citation>
    <scope>NUCLEOTIDE SEQUENCE [LARGE SCALE GENOMIC DNA]</scope>
    <source>
        <strain evidence="11 12">JC819</strain>
    </source>
</reference>
<dbReference type="InterPro" id="IPR020807">
    <property type="entry name" value="PKS_DH"/>
</dbReference>
<protein>
    <submittedName>
        <fullName evidence="11">Type I polyketide synthase</fullName>
    </submittedName>
</protein>
<dbReference type="SUPFAM" id="SSF47336">
    <property type="entry name" value="ACP-like"/>
    <property type="match status" value="1"/>
</dbReference>
<dbReference type="SUPFAM" id="SSF51735">
    <property type="entry name" value="NAD(P)-binding Rossmann-fold domains"/>
    <property type="match status" value="3"/>
</dbReference>
<dbReference type="Gene3D" id="3.40.50.720">
    <property type="entry name" value="NAD(P)-binding Rossmann-like Domain"/>
    <property type="match status" value="3"/>
</dbReference>
<dbReference type="Pfam" id="PF08659">
    <property type="entry name" value="KR"/>
    <property type="match status" value="1"/>
</dbReference>
<evidence type="ECO:0000256" key="2">
    <source>
        <dbReference type="ARBA" id="ARBA00022553"/>
    </source>
</evidence>
<dbReference type="InterPro" id="IPR049551">
    <property type="entry name" value="PKS_DH_C"/>
</dbReference>
<feature type="domain" description="PKS/mFAS DH" evidence="10">
    <location>
        <begin position="902"/>
        <end position="1182"/>
    </location>
</feature>
<dbReference type="InterPro" id="IPR036291">
    <property type="entry name" value="NAD(P)-bd_dom_sf"/>
</dbReference>
<dbReference type="InterPro" id="IPR011032">
    <property type="entry name" value="GroES-like_sf"/>
</dbReference>
<evidence type="ECO:0000256" key="3">
    <source>
        <dbReference type="ARBA" id="ARBA00022679"/>
    </source>
</evidence>
<feature type="active site" description="Proton acceptor; for dehydratase activity" evidence="7">
    <location>
        <position position="931"/>
    </location>
</feature>
<dbReference type="Pfam" id="PF21089">
    <property type="entry name" value="PKS_DH_N"/>
    <property type="match status" value="1"/>
</dbReference>
<feature type="active site" description="Proton donor; for dehydratase activity" evidence="7">
    <location>
        <position position="1098"/>
    </location>
</feature>
<organism evidence="11 12">
    <name type="scientific">Roseiconus lacunae</name>
    <dbReference type="NCBI Taxonomy" id="2605694"/>
    <lineage>
        <taxon>Bacteria</taxon>
        <taxon>Pseudomonadati</taxon>
        <taxon>Planctomycetota</taxon>
        <taxon>Planctomycetia</taxon>
        <taxon>Pirellulales</taxon>
        <taxon>Pirellulaceae</taxon>
        <taxon>Roseiconus</taxon>
    </lineage>
</organism>
<dbReference type="Pfam" id="PF00107">
    <property type="entry name" value="ADH_zinc_N"/>
    <property type="match status" value="1"/>
</dbReference>
<dbReference type="SUPFAM" id="SSF50129">
    <property type="entry name" value="GroES-like"/>
    <property type="match status" value="1"/>
</dbReference>
<dbReference type="InterPro" id="IPR014043">
    <property type="entry name" value="Acyl_transferase_dom"/>
</dbReference>
<evidence type="ECO:0000259" key="8">
    <source>
        <dbReference type="PROSITE" id="PS50075"/>
    </source>
</evidence>
<dbReference type="Pfam" id="PF16197">
    <property type="entry name" value="KAsynt_C_assoc"/>
    <property type="match status" value="1"/>
</dbReference>
<dbReference type="Proteomes" id="UP001239462">
    <property type="component" value="Unassembled WGS sequence"/>
</dbReference>
<dbReference type="InterPro" id="IPR020841">
    <property type="entry name" value="PKS_Beta-ketoAc_synthase_dom"/>
</dbReference>
<evidence type="ECO:0000256" key="1">
    <source>
        <dbReference type="ARBA" id="ARBA00022450"/>
    </source>
</evidence>
<evidence type="ECO:0000313" key="11">
    <source>
        <dbReference type="EMBL" id="MDM4016856.1"/>
    </source>
</evidence>
<dbReference type="CDD" id="cd05195">
    <property type="entry name" value="enoyl_red"/>
    <property type="match status" value="1"/>
</dbReference>
<dbReference type="SUPFAM" id="SSF55048">
    <property type="entry name" value="Probable ACP-binding domain of malonyl-CoA ACP transacylase"/>
    <property type="match status" value="1"/>
</dbReference>
<sequence length="2179" mass="237470">MGDEYQPIAIIGLGCRFPGGCDSPDAYWDLLQSGRDAIRMTPADRWSLEKFYCGGRARPGKTQSQWGGYVRDIDRFDPDLFRISPREASAMDPQQRMLLETAYRASEDAGISLDHLAGRSVSVHVGISSIDYSIAALSARDRAVIGPYSNTGGSSSIAANRISYCFDLRGESLAIDTACSSSLIAVHLACESLQDPANEMAFAGGVNALLLPDFYVAFSQLGVLSPDGRCKTFDASANGYVRSEGAGMVLLKRLDDAIADGDSIYAVIRGSATNQDGRTEGLTVPNGNAQAELIRQTLRRASVSPSDVSYVEAHGTGTSVGDPIEARAIGSCYGAISGTPCTVGSVKTNIGHLEAGAGIASVIKVALAIKYQTIPAHLNFETPNPAIDFDGLGISVTKETTRWQSDRLRAAGINGFGYGGANAHLVIGESPVATASASESTTSPASSADNQLFCLPVTAHNQSALLQTANAWADQLAASNCPLDAVVATASRRRTHHPFRSVAIGHDRAALAAQLRAIANDPETFVSEMRSVDGTTETPPIAFVCSGQGPQWWAMGRQLLMHCPVFADVIDRCDKAFGKHIDWSLREELLRDEADSRMQETSIAQPSLYALQIALAAVWKESGIQPSIVVGHSVGEIAAAYLSGALTFDEAAAVAVHRGRTMDLATSRGAMIAVGLSLEEASGYLVGLENKISIAAINGPTSLTLSGCKEAIEKLATQLESENLFCRQLKVDYAFHSPLVDPVRDELLESLSSLAPKACLVPMISTVTGQQIRGEELDAEYWWKNVRQSVRFADAMDVLAEKDIRYAIELGPHPVLTYSIDECFAARGKSCVTVASLNRREDDRQEIATAKANLFKAGYPIDLAVSSDRLPLVKLPPLTMVTRRLWTQSPESVAMQGAEFWHPILGNQTDGSTPTWENRIDLDHQAILSDHRVRHSCVLPAASLLRLCMAVGDQIHPSENVSIENFRLLGACLLSPDQPTRLQTNYDAQRRVITIARSEVGGNEWTSVATADLCVSVTDRQEASHRSPKAAQSYPTTIHASHLYRHCENLGLNYADRFRGLVTATRQDYEAAASIKLPGEREIGDHHDLFSVDSSLLDSCFHTMVVADPAFDDASGGLYLPNRIASFDVFGSIERNLTAVAKIKRKDRYRMVADLWIYNSEGHLVAAIGGFESVRVSGSERQDSITPLLYRYCWKPAESTDHSAMAETRKWVVFADLTGLAAQVVERLPVGDRVITVQHGNAFKRLGENSFIIDPEDRSHFDRLLSDVGDNVTDLVYLWGIDVPENAELDQNVLEKSTILTTVAPTHLAASWQRATEQSIQQSTARLFVVTNNAQPADQTTDSIVVAAGPLVGIGRVIASEVSRLETRLIDISTNESGTRESLLDELIRQADREDEVMYRDTIRWVRRFEPSENLALRPESQSRSRCRLRRGESAAIDQLHYQSDLPCKLADDEIEIRVFASGLNFSDVMKSLDLYPGLPDGPPILGAECSGQVVRVGKSANDFNVGDEVIAVAPGAFATHVQVKQDLVAPKPKGLSHQQAAAIPIAFLTAEYALNDLARVRSGETVLIHSASGGVGLAAIQLAKAAGARIFATAGTDQKRNFVANAGAELVMDSRSLRFSRQVADYTDGRGVDVILNSLPGDAIRQGLSILSIGGRFLEIGKRDIYGDAPLGMLPLRNNLSFLAIDLDQLIRHQPQRLGEMLRRIVDQFDRQELEPLPVEVFDADETNQSFRFMQQAKHIGKVVVDYTVEPSRVFAGSEASLRLKADRTYWVVGGMGGFGLRLAEWLAERGAKQIALGGRSRRLSPEVLAQVAEIESRFDCRLHHLPVDLVDFNSVREAAEQIESNFPPLAGVFHTAMVLEDRLLADLDRETLDRVLRPKVQGGWNLHDVCSDYDLDHFVLFSSLSSVFGHAGQANYAAANAFLDSLAHHRRFIGLHGVAINWGHVGEVGYLAARDELSQRLERQGVLTFTADEAMRCLEHALIEDLTDQSVLRMDWSKWRGLGITGEVSPRFAHLLQGKADGVVQSNRLATVDEIRDADRQSQHAMIASIVGQKAASLLGIEFNELPWDRPLLSLGLDSLMAVEMRNWIENRLKIEMPIADLMRSEGLNDLSQTAVEIFNSGVDHDDQPPMEVDADDNVDPTPASKLLEQLPHMTDASVDALLAKMLNQSEGKLGSG</sequence>
<comment type="caution">
    <text evidence="11">The sequence shown here is derived from an EMBL/GenBank/DDBJ whole genome shotgun (WGS) entry which is preliminary data.</text>
</comment>
<feature type="region of interest" description="C-terminal hotdog fold" evidence="7">
    <location>
        <begin position="1033"/>
        <end position="1182"/>
    </location>
</feature>
<dbReference type="Gene3D" id="1.10.1200.10">
    <property type="entry name" value="ACP-like"/>
    <property type="match status" value="1"/>
</dbReference>
<dbReference type="InterPro" id="IPR050091">
    <property type="entry name" value="PKS_NRPS_Biosynth_Enz"/>
</dbReference>
<dbReference type="Pfam" id="PF08240">
    <property type="entry name" value="ADH_N"/>
    <property type="match status" value="1"/>
</dbReference>
<dbReference type="SMART" id="SM00827">
    <property type="entry name" value="PKS_AT"/>
    <property type="match status" value="1"/>
</dbReference>
<dbReference type="SMART" id="SM00825">
    <property type="entry name" value="PKS_KS"/>
    <property type="match status" value="1"/>
</dbReference>
<dbReference type="Pfam" id="PF14765">
    <property type="entry name" value="PS-DH"/>
    <property type="match status" value="1"/>
</dbReference>
<evidence type="ECO:0000256" key="7">
    <source>
        <dbReference type="PROSITE-ProRule" id="PRU01363"/>
    </source>
</evidence>
<dbReference type="InterPro" id="IPR014031">
    <property type="entry name" value="Ketoacyl_synth_C"/>
</dbReference>
<gene>
    <name evidence="11" type="ORF">QTN89_15525</name>
</gene>
<keyword evidence="12" id="KW-1185">Reference proteome</keyword>
<dbReference type="Gene3D" id="3.10.129.110">
    <property type="entry name" value="Polyketide synthase dehydratase"/>
    <property type="match status" value="1"/>
</dbReference>
<feature type="domain" description="Ketosynthase family 3 (KS3)" evidence="9">
    <location>
        <begin position="5"/>
        <end position="429"/>
    </location>
</feature>
<dbReference type="InterPro" id="IPR016039">
    <property type="entry name" value="Thiolase-like"/>
</dbReference>
<dbReference type="Pfam" id="PF00109">
    <property type="entry name" value="ketoacyl-synt"/>
    <property type="match status" value="1"/>
</dbReference>
<evidence type="ECO:0000256" key="5">
    <source>
        <dbReference type="ARBA" id="ARBA00023268"/>
    </source>
</evidence>